<feature type="region of interest" description="Disordered" evidence="3">
    <location>
        <begin position="639"/>
        <end position="675"/>
    </location>
</feature>
<sequence length="675" mass="76953">MRRTRDFESDEYLNTAGQYETRSRRKKFHTLTGDEQNECTSSGYTACSLNYDMASKKPVCMKRHLDSDTQGSGISKRQIPQRARRLLDLFPKSGISERWGGKLPKSADGIKNIPSPTGQFLQNASSASGHGVTKQNETRGKFRIIDSISSTSQTLNGSEAMRGSVTQMTDEEVDAAFKELLEQMNIKGEKLRALLSRDMAKKRQMVSQSLKLNVAAQVATKHPLDFVQRMERVLNLREDGRGFLKDFMKEMKVQLSVEKVDWIAEFGNQGGIRYILLIMKRLVDTFRKSEMPEQEEDNASLLFDSVKCLKSIVNTWPGMDLCFKKDSKMFACLVGTLTVASRKPPLDFWEMLKFETLSLLTVVAFINDDQFEVRGQVLVSLRDALLNELTEEGRKRGCERFKSIVDCIKKSKRLDVVKKALMLVNIILDVRDPDDTSTEEGKAEADEAWQMRMHWRSEFMRAGLYDCVEFLESCSVESVKAQYDTFCHNKEADFSELIQRFELIKGEYEDPESCFALLHSSVKNSKAEGCLLSILQHLLLITDDFVVRFNYFRLIENCISEIVLPKNCVDPDFRGKFEFTQDIFQTVDSYEENEVIQQLNKRLEYATQLKNEALAKQSQYFMKMNEFSEEIKGLRKHIDDPSAPVPEPTPCALPPPKIIAEPTPELPSATSVPGP</sequence>
<dbReference type="SUPFAM" id="SSF48371">
    <property type="entry name" value="ARM repeat"/>
    <property type="match status" value="1"/>
</dbReference>
<keyword evidence="6" id="KW-1185">Reference proteome</keyword>
<dbReference type="SMART" id="SM01140">
    <property type="entry name" value="Drf_GBD"/>
    <property type="match status" value="1"/>
</dbReference>
<dbReference type="WBParaSite" id="EVEC_0000498901-mRNA-1">
    <property type="protein sequence ID" value="EVEC_0000498901-mRNA-1"/>
    <property type="gene ID" value="EVEC_0000498901"/>
</dbReference>
<reference evidence="7" key="1">
    <citation type="submission" date="2016-04" db="UniProtKB">
        <authorList>
            <consortium name="WormBaseParasite"/>
        </authorList>
    </citation>
    <scope>IDENTIFICATION</scope>
</reference>
<dbReference type="PANTHER" id="PTHR45691">
    <property type="entry name" value="PROTEIN DIAPHANOUS"/>
    <property type="match status" value="1"/>
</dbReference>
<gene>
    <name evidence="5" type="ORF">EVEC_LOCUS4673</name>
</gene>
<dbReference type="InterPro" id="IPR044933">
    <property type="entry name" value="DIA_GBD_sf"/>
</dbReference>
<dbReference type="GO" id="GO:0030041">
    <property type="term" value="P:actin filament polymerization"/>
    <property type="evidence" value="ECO:0007669"/>
    <property type="project" value="TreeGrafter"/>
</dbReference>
<dbReference type="InterPro" id="IPR011989">
    <property type="entry name" value="ARM-like"/>
</dbReference>
<dbReference type="Gene3D" id="1.10.20.40">
    <property type="entry name" value="Formin, diaphanous GTPase-binding domain"/>
    <property type="match status" value="1"/>
</dbReference>
<dbReference type="OrthoDB" id="1104827at2759"/>
<dbReference type="AlphaFoldDB" id="A0A158QAF6"/>
<reference evidence="5 6" key="2">
    <citation type="submission" date="2018-10" db="EMBL/GenBank/DDBJ databases">
        <authorList>
            <consortium name="Pathogen Informatics"/>
        </authorList>
    </citation>
    <scope>NUCLEOTIDE SEQUENCE [LARGE SCALE GENOMIC DNA]</scope>
</reference>
<dbReference type="Gene3D" id="1.10.238.150">
    <property type="entry name" value="Formin, FH3 diaphanous domain"/>
    <property type="match status" value="1"/>
</dbReference>
<dbReference type="PANTHER" id="PTHR45691:SF6">
    <property type="entry name" value="PROTEIN DIAPHANOUS"/>
    <property type="match status" value="1"/>
</dbReference>
<evidence type="ECO:0000259" key="4">
    <source>
        <dbReference type="PROSITE" id="PS51232"/>
    </source>
</evidence>
<dbReference type="GO" id="GO:0003779">
    <property type="term" value="F:actin binding"/>
    <property type="evidence" value="ECO:0007669"/>
    <property type="project" value="InterPro"/>
</dbReference>
<evidence type="ECO:0000256" key="3">
    <source>
        <dbReference type="SAM" id="MobiDB-lite"/>
    </source>
</evidence>
<dbReference type="GO" id="GO:0005884">
    <property type="term" value="C:actin filament"/>
    <property type="evidence" value="ECO:0007669"/>
    <property type="project" value="TreeGrafter"/>
</dbReference>
<evidence type="ECO:0000313" key="6">
    <source>
        <dbReference type="Proteomes" id="UP000274131"/>
    </source>
</evidence>
<dbReference type="InterPro" id="IPR010472">
    <property type="entry name" value="FH3_dom"/>
</dbReference>
<protein>
    <submittedName>
        <fullName evidence="7">GBD/FH3 domain-containing protein</fullName>
    </submittedName>
</protein>
<dbReference type="InterPro" id="IPR016024">
    <property type="entry name" value="ARM-type_fold"/>
</dbReference>
<dbReference type="InterPro" id="IPR014768">
    <property type="entry name" value="GBD/FH3_dom"/>
</dbReference>
<dbReference type="STRING" id="51028.A0A158QAF6"/>
<comment type="similarity">
    <text evidence="1">Belongs to the formin homology family. Diaphanous subfamily.</text>
</comment>
<name>A0A158QAF6_ENTVE</name>
<dbReference type="PROSITE" id="PS51232">
    <property type="entry name" value="GBD_FH3"/>
    <property type="match status" value="1"/>
</dbReference>
<proteinExistence type="inferred from homology"/>
<dbReference type="Pfam" id="PF06367">
    <property type="entry name" value="Drf_FH3"/>
    <property type="match status" value="1"/>
</dbReference>
<dbReference type="SMART" id="SM01139">
    <property type="entry name" value="Drf_FH3"/>
    <property type="match status" value="1"/>
</dbReference>
<accession>A0A158QAF6</accession>
<dbReference type="Gene3D" id="1.25.10.10">
    <property type="entry name" value="Leucine-rich Repeat Variant"/>
    <property type="match status" value="1"/>
</dbReference>
<dbReference type="EMBL" id="UXUI01007925">
    <property type="protein sequence ID" value="VDD89922.1"/>
    <property type="molecule type" value="Genomic_DNA"/>
</dbReference>
<dbReference type="InterPro" id="IPR051412">
    <property type="entry name" value="Formin_Homology_Diaphanous_sf"/>
</dbReference>
<evidence type="ECO:0000256" key="2">
    <source>
        <dbReference type="ARBA" id="ARBA00023054"/>
    </source>
</evidence>
<feature type="compositionally biased region" description="Pro residues" evidence="3">
    <location>
        <begin position="643"/>
        <end position="657"/>
    </location>
</feature>
<dbReference type="Pfam" id="PF06371">
    <property type="entry name" value="Drf_GBD"/>
    <property type="match status" value="1"/>
</dbReference>
<feature type="domain" description="GBD/FH3" evidence="4">
    <location>
        <begin position="165"/>
        <end position="570"/>
    </location>
</feature>
<evidence type="ECO:0000313" key="5">
    <source>
        <dbReference type="EMBL" id="VDD89922.1"/>
    </source>
</evidence>
<dbReference type="InterPro" id="IPR010473">
    <property type="entry name" value="GTPase-bd"/>
</dbReference>
<evidence type="ECO:0000256" key="1">
    <source>
        <dbReference type="ARBA" id="ARBA00008214"/>
    </source>
</evidence>
<evidence type="ECO:0000313" key="7">
    <source>
        <dbReference type="WBParaSite" id="EVEC_0000498901-mRNA-1"/>
    </source>
</evidence>
<dbReference type="GO" id="GO:0031267">
    <property type="term" value="F:small GTPase binding"/>
    <property type="evidence" value="ECO:0007669"/>
    <property type="project" value="InterPro"/>
</dbReference>
<organism evidence="7">
    <name type="scientific">Enterobius vermicularis</name>
    <name type="common">Human pinworm</name>
    <dbReference type="NCBI Taxonomy" id="51028"/>
    <lineage>
        <taxon>Eukaryota</taxon>
        <taxon>Metazoa</taxon>
        <taxon>Ecdysozoa</taxon>
        <taxon>Nematoda</taxon>
        <taxon>Chromadorea</taxon>
        <taxon>Rhabditida</taxon>
        <taxon>Spirurina</taxon>
        <taxon>Oxyuridomorpha</taxon>
        <taxon>Oxyuroidea</taxon>
        <taxon>Oxyuridae</taxon>
        <taxon>Enterobius</taxon>
    </lineage>
</organism>
<dbReference type="Proteomes" id="UP000274131">
    <property type="component" value="Unassembled WGS sequence"/>
</dbReference>
<keyword evidence="2" id="KW-0175">Coiled coil</keyword>